<comment type="subcellular location">
    <subcellularLocation>
        <location evidence="3">Cytoplasm</location>
    </subcellularLocation>
</comment>
<dbReference type="InterPro" id="IPR013805">
    <property type="entry name" value="GrpE_CC"/>
</dbReference>
<dbReference type="SUPFAM" id="SSF51064">
    <property type="entry name" value="Head domain of nucleotide exchange factor GrpE"/>
    <property type="match status" value="1"/>
</dbReference>
<protein>
    <recommendedName>
        <fullName evidence="3 4">Protein GrpE</fullName>
    </recommendedName>
    <alternativeName>
        <fullName evidence="3">HSP-70 cofactor</fullName>
    </alternativeName>
</protein>
<dbReference type="Pfam" id="PF01025">
    <property type="entry name" value="GrpE"/>
    <property type="match status" value="1"/>
</dbReference>
<evidence type="ECO:0000256" key="3">
    <source>
        <dbReference type="HAMAP-Rule" id="MF_01151"/>
    </source>
</evidence>
<reference evidence="8" key="1">
    <citation type="journal article" date="2019" name="Int. J. Syst. Evol. Microbiol.">
        <title>The Global Catalogue of Microorganisms (GCM) 10K type strain sequencing project: providing services to taxonomists for standard genome sequencing and annotation.</title>
        <authorList>
            <consortium name="The Broad Institute Genomics Platform"/>
            <consortium name="The Broad Institute Genome Sequencing Center for Infectious Disease"/>
            <person name="Wu L."/>
            <person name="Ma J."/>
        </authorList>
    </citation>
    <scope>NUCLEOTIDE SEQUENCE [LARGE SCALE GENOMIC DNA]</scope>
    <source>
        <strain evidence="8">KCTC 42195</strain>
    </source>
</reference>
<comment type="caution">
    <text evidence="7">The sequence shown here is derived from an EMBL/GenBank/DDBJ whole genome shotgun (WGS) entry which is preliminary data.</text>
</comment>
<sequence>MQENQNPQAEEVLAQNDAAAGQTADAVEQTPEQRIAALEAEVMLWKDQCLRAKAETENMRRRAAEDVVNAQKFATQKFASELLAVKDSLEMALLDQSGQFENLKFGVDLTLKQLVSAFEKGQISEINPLGEKLDPHKHQAISQEESDAESGTVLRVMQKGYLLADRILRPAMVVVAKPKA</sequence>
<evidence type="ECO:0000313" key="8">
    <source>
        <dbReference type="Proteomes" id="UP001595636"/>
    </source>
</evidence>
<dbReference type="HAMAP" id="MF_01151">
    <property type="entry name" value="GrpE"/>
    <property type="match status" value="1"/>
</dbReference>
<name>A0ABV7TR31_9NEIS</name>
<accession>A0ABV7TR31</accession>
<dbReference type="SUPFAM" id="SSF58014">
    <property type="entry name" value="Coiled-coil domain of nucleotide exchange factor GrpE"/>
    <property type="match status" value="1"/>
</dbReference>
<evidence type="ECO:0000256" key="6">
    <source>
        <dbReference type="SAM" id="MobiDB-lite"/>
    </source>
</evidence>
<dbReference type="PRINTS" id="PR00773">
    <property type="entry name" value="GRPEPROTEIN"/>
</dbReference>
<keyword evidence="3" id="KW-0963">Cytoplasm</keyword>
<keyword evidence="8" id="KW-1185">Reference proteome</keyword>
<evidence type="ECO:0000256" key="5">
    <source>
        <dbReference type="RuleBase" id="RU004478"/>
    </source>
</evidence>
<gene>
    <name evidence="3 7" type="primary">grpE</name>
    <name evidence="7" type="ORF">ACFOKJ_00100</name>
</gene>
<comment type="function">
    <text evidence="3 4">Participates actively in the response to hyperosmotic and heat shock by preventing the aggregation of stress-denatured proteins, in association with DnaK and GrpE. It is the nucleotide exchange factor for DnaK and may function as a thermosensor. Unfolded proteins bind initially to DnaJ; upon interaction with the DnaJ-bound protein, DnaK hydrolyzes its bound ATP, resulting in the formation of a stable complex. GrpE releases ADP from DnaK; ATP binding to DnaK triggers the release of the substrate protein, thus completing the reaction cycle. Several rounds of ATP-dependent interactions between DnaJ, DnaK and GrpE are required for fully efficient folding.</text>
</comment>
<evidence type="ECO:0000256" key="2">
    <source>
        <dbReference type="ARBA" id="ARBA00023186"/>
    </source>
</evidence>
<dbReference type="Proteomes" id="UP001595636">
    <property type="component" value="Unassembled WGS sequence"/>
</dbReference>
<dbReference type="Gene3D" id="3.90.20.20">
    <property type="match status" value="1"/>
</dbReference>
<feature type="region of interest" description="Disordered" evidence="6">
    <location>
        <begin position="1"/>
        <end position="31"/>
    </location>
</feature>
<organism evidence="7 8">
    <name type="scientific">Vogesella amnigena</name>
    <dbReference type="NCBI Taxonomy" id="1507449"/>
    <lineage>
        <taxon>Bacteria</taxon>
        <taxon>Pseudomonadati</taxon>
        <taxon>Pseudomonadota</taxon>
        <taxon>Betaproteobacteria</taxon>
        <taxon>Neisseriales</taxon>
        <taxon>Chromobacteriaceae</taxon>
        <taxon>Vogesella</taxon>
    </lineage>
</organism>
<comment type="similarity">
    <text evidence="1 3 5">Belongs to the GrpE family.</text>
</comment>
<dbReference type="PROSITE" id="PS01071">
    <property type="entry name" value="GRPE"/>
    <property type="match status" value="1"/>
</dbReference>
<dbReference type="RefSeq" id="WP_390275927.1">
    <property type="nucleotide sequence ID" value="NZ_JBHRYH010000001.1"/>
</dbReference>
<evidence type="ECO:0000256" key="1">
    <source>
        <dbReference type="ARBA" id="ARBA00009054"/>
    </source>
</evidence>
<keyword evidence="3 4" id="KW-0346">Stress response</keyword>
<dbReference type="EMBL" id="JBHRYH010000001">
    <property type="protein sequence ID" value="MFC3624545.1"/>
    <property type="molecule type" value="Genomic_DNA"/>
</dbReference>
<keyword evidence="2 3" id="KW-0143">Chaperone</keyword>
<dbReference type="Gene3D" id="2.30.22.10">
    <property type="entry name" value="Head domain of nucleotide exchange factor GrpE"/>
    <property type="match status" value="1"/>
</dbReference>
<dbReference type="InterPro" id="IPR000740">
    <property type="entry name" value="GrpE"/>
</dbReference>
<dbReference type="NCBIfam" id="NF010738">
    <property type="entry name" value="PRK14140.1"/>
    <property type="match status" value="1"/>
</dbReference>
<dbReference type="NCBIfam" id="NF010737">
    <property type="entry name" value="PRK14139.1"/>
    <property type="match status" value="1"/>
</dbReference>
<comment type="subunit">
    <text evidence="3">Homodimer.</text>
</comment>
<evidence type="ECO:0000313" key="7">
    <source>
        <dbReference type="EMBL" id="MFC3624545.1"/>
    </source>
</evidence>
<dbReference type="CDD" id="cd00446">
    <property type="entry name" value="GrpE"/>
    <property type="match status" value="1"/>
</dbReference>
<dbReference type="NCBIfam" id="NF010748">
    <property type="entry name" value="PRK14150.1"/>
    <property type="match status" value="1"/>
</dbReference>
<dbReference type="PANTHER" id="PTHR21237">
    <property type="entry name" value="GRPE PROTEIN"/>
    <property type="match status" value="1"/>
</dbReference>
<dbReference type="InterPro" id="IPR009012">
    <property type="entry name" value="GrpE_head"/>
</dbReference>
<proteinExistence type="inferred from homology"/>
<dbReference type="PANTHER" id="PTHR21237:SF23">
    <property type="entry name" value="GRPE PROTEIN HOMOLOG, MITOCHONDRIAL"/>
    <property type="match status" value="1"/>
</dbReference>
<evidence type="ECO:0000256" key="4">
    <source>
        <dbReference type="RuleBase" id="RU000639"/>
    </source>
</evidence>